<feature type="transmembrane region" description="Helical" evidence="1">
    <location>
        <begin position="176"/>
        <end position="197"/>
    </location>
</feature>
<dbReference type="HOGENOM" id="CLU_1266115_0_0_0"/>
<dbReference type="eggNOG" id="ENOG502ZQUF">
    <property type="taxonomic scope" value="Bacteria"/>
</dbReference>
<organism evidence="2 3">
    <name type="scientific">Roseiflexus castenholzii (strain DSM 13941 / HLO8)</name>
    <dbReference type="NCBI Taxonomy" id="383372"/>
    <lineage>
        <taxon>Bacteria</taxon>
        <taxon>Bacillati</taxon>
        <taxon>Chloroflexota</taxon>
        <taxon>Chloroflexia</taxon>
        <taxon>Chloroflexales</taxon>
        <taxon>Roseiflexineae</taxon>
        <taxon>Roseiflexaceae</taxon>
        <taxon>Roseiflexus</taxon>
    </lineage>
</organism>
<evidence type="ECO:0000313" key="3">
    <source>
        <dbReference type="Proteomes" id="UP000000263"/>
    </source>
</evidence>
<dbReference type="OrthoDB" id="9829543at2"/>
<accession>A7NKB6</accession>
<dbReference type="RefSeq" id="WP_012120361.1">
    <property type="nucleotide sequence ID" value="NC_009767.1"/>
</dbReference>
<keyword evidence="1" id="KW-1133">Transmembrane helix</keyword>
<evidence type="ECO:0000256" key="1">
    <source>
        <dbReference type="SAM" id="Phobius"/>
    </source>
</evidence>
<feature type="transmembrane region" description="Helical" evidence="1">
    <location>
        <begin position="138"/>
        <end position="156"/>
    </location>
</feature>
<sequence>MASSHRPGWFDRLLRIERSDSRDTIEANVVELSDVSAGAVEAQKVTLSRAFARSITAQDDVSMTFSAALSVHAGGDVSMTGSATPLLMVGRDARLSGASAGIVAAREARVESGMVGVLLAGSADLGNETRVLITGRDALLLGATVGVFFPLVAYLLRRFAPPPEEPAPRPWYARAGLWLLRQTIVLGGAGLLGWVAYRSLRQQARRLLPGLAGR</sequence>
<dbReference type="EMBL" id="CP000804">
    <property type="protein sequence ID" value="ABU57936.1"/>
    <property type="molecule type" value="Genomic_DNA"/>
</dbReference>
<dbReference type="KEGG" id="rca:Rcas_1845"/>
<dbReference type="AlphaFoldDB" id="A7NKB6"/>
<reference evidence="2 3" key="1">
    <citation type="submission" date="2007-08" db="EMBL/GenBank/DDBJ databases">
        <title>Complete sequence of Roseiflexus castenholzii DSM 13941.</title>
        <authorList>
            <consortium name="US DOE Joint Genome Institute"/>
            <person name="Copeland A."/>
            <person name="Lucas S."/>
            <person name="Lapidus A."/>
            <person name="Barry K."/>
            <person name="Glavina del Rio T."/>
            <person name="Dalin E."/>
            <person name="Tice H."/>
            <person name="Pitluck S."/>
            <person name="Thompson L.S."/>
            <person name="Brettin T."/>
            <person name="Bruce D."/>
            <person name="Detter J.C."/>
            <person name="Han C."/>
            <person name="Tapia R."/>
            <person name="Schmutz J."/>
            <person name="Larimer F."/>
            <person name="Land M."/>
            <person name="Hauser L."/>
            <person name="Kyrpides N."/>
            <person name="Mikhailova N."/>
            <person name="Bryant D.A."/>
            <person name="Hanada S."/>
            <person name="Tsukatani Y."/>
            <person name="Richardson P."/>
        </authorList>
    </citation>
    <scope>NUCLEOTIDE SEQUENCE [LARGE SCALE GENOMIC DNA]</scope>
    <source>
        <strain evidence="3">DSM 13941 / HLO8</strain>
    </source>
</reference>
<protein>
    <submittedName>
        <fullName evidence="2">Uncharacterized protein</fullName>
    </submittedName>
</protein>
<keyword evidence="3" id="KW-1185">Reference proteome</keyword>
<proteinExistence type="predicted"/>
<evidence type="ECO:0000313" key="2">
    <source>
        <dbReference type="EMBL" id="ABU57936.1"/>
    </source>
</evidence>
<keyword evidence="1" id="KW-0472">Membrane</keyword>
<name>A7NKB6_ROSCS</name>
<keyword evidence="1" id="KW-0812">Transmembrane</keyword>
<dbReference type="Proteomes" id="UP000000263">
    <property type="component" value="Chromosome"/>
</dbReference>
<dbReference type="STRING" id="383372.Rcas_1845"/>
<gene>
    <name evidence="2" type="ordered locus">Rcas_1845</name>
</gene>